<dbReference type="InterPro" id="IPR051909">
    <property type="entry name" value="MFP_Cation_Efflux"/>
</dbReference>
<dbReference type="Gene3D" id="2.40.50.100">
    <property type="match status" value="1"/>
</dbReference>
<dbReference type="Gene3D" id="2.40.30.170">
    <property type="match status" value="1"/>
</dbReference>
<dbReference type="SUPFAM" id="SSF111369">
    <property type="entry name" value="HlyD-like secretion proteins"/>
    <property type="match status" value="1"/>
</dbReference>
<name>A0A250J4K1_9BACT</name>
<dbReference type="GO" id="GO:0060003">
    <property type="term" value="P:copper ion export"/>
    <property type="evidence" value="ECO:0007669"/>
    <property type="project" value="TreeGrafter"/>
</dbReference>
<dbReference type="KEGG" id="cfus:CYFUS_003883"/>
<reference evidence="2 3" key="1">
    <citation type="submission" date="2017-06" db="EMBL/GenBank/DDBJ databases">
        <title>Sequencing and comparative analysis of myxobacterial genomes.</title>
        <authorList>
            <person name="Rupp O."/>
            <person name="Goesmann A."/>
            <person name="Sogaard-Andersen L."/>
        </authorList>
    </citation>
    <scope>NUCLEOTIDE SEQUENCE [LARGE SCALE GENOMIC DNA]</scope>
    <source>
        <strain evidence="2 3">DSM 52655</strain>
    </source>
</reference>
<keyword evidence="1" id="KW-0813">Transport</keyword>
<dbReference type="AlphaFoldDB" id="A0A250J4K1"/>
<dbReference type="RefSeq" id="WP_095986619.1">
    <property type="nucleotide sequence ID" value="NZ_CP022098.1"/>
</dbReference>
<dbReference type="Gene3D" id="2.40.420.20">
    <property type="match status" value="1"/>
</dbReference>
<evidence type="ECO:0008006" key="4">
    <source>
        <dbReference type="Google" id="ProtNLM"/>
    </source>
</evidence>
<dbReference type="PANTHER" id="PTHR30097">
    <property type="entry name" value="CATION EFFLUX SYSTEM PROTEIN CUSB"/>
    <property type="match status" value="1"/>
</dbReference>
<dbReference type="EMBL" id="CP022098">
    <property type="protein sequence ID" value="ATB38448.1"/>
    <property type="molecule type" value="Genomic_DNA"/>
</dbReference>
<dbReference type="PROSITE" id="PS51257">
    <property type="entry name" value="PROKAR_LIPOPROTEIN"/>
    <property type="match status" value="1"/>
</dbReference>
<evidence type="ECO:0000313" key="3">
    <source>
        <dbReference type="Proteomes" id="UP000217257"/>
    </source>
</evidence>
<gene>
    <name evidence="2" type="ORF">CYFUS_003883</name>
</gene>
<dbReference type="PANTHER" id="PTHR30097:SF4">
    <property type="entry name" value="SLR6042 PROTEIN"/>
    <property type="match status" value="1"/>
</dbReference>
<dbReference type="Gene3D" id="1.10.287.470">
    <property type="entry name" value="Helix hairpin bin"/>
    <property type="match status" value="1"/>
</dbReference>
<proteinExistence type="predicted"/>
<organism evidence="2 3">
    <name type="scientific">Cystobacter fuscus</name>
    <dbReference type="NCBI Taxonomy" id="43"/>
    <lineage>
        <taxon>Bacteria</taxon>
        <taxon>Pseudomonadati</taxon>
        <taxon>Myxococcota</taxon>
        <taxon>Myxococcia</taxon>
        <taxon>Myxococcales</taxon>
        <taxon>Cystobacterineae</taxon>
        <taxon>Archangiaceae</taxon>
        <taxon>Cystobacter</taxon>
    </lineage>
</organism>
<protein>
    <recommendedName>
        <fullName evidence="4">RND efflux pump membrane fusion protein barrel-sandwich domain-containing protein</fullName>
    </recommendedName>
</protein>
<dbReference type="GO" id="GO:0015679">
    <property type="term" value="P:plasma membrane copper ion transport"/>
    <property type="evidence" value="ECO:0007669"/>
    <property type="project" value="TreeGrafter"/>
</dbReference>
<evidence type="ECO:0000313" key="2">
    <source>
        <dbReference type="EMBL" id="ATB38448.1"/>
    </source>
</evidence>
<accession>A0A250J4K1</accession>
<sequence>MNESFRYLLISSALATLLACQGEAPAPAPPPAATVSTHVAELALATVTLTPEAESRLALGVQPVQKRSARRTYLTGGEVMVPSGNALLVAAPVAGVVAAVQKESPPRVGVSVARGDALLRLVPLATVDRDLQAQAQRALESTRARAEATGSRLARAERLLKDGAGTERAVEEARADHAVAEAEARASQARLEQMGRSPLESDVSMSVRVPRDGVLRQVWVAPGQSVAAGAPLFEVVGVSANWVRVPLFVDEAFRLKGDAPVRVHALLSGGDPGVEALPVTGPPTADPAAATVDTFYELPASARFAPGQRVGVTLTSGEARDVLVVPASGIVYDALGGAWVYVRRREHVYARERVDVLRVEKGEALLERGPREGSLVVGTGAAELFGTEFGAGH</sequence>
<dbReference type="GO" id="GO:0030313">
    <property type="term" value="C:cell envelope"/>
    <property type="evidence" value="ECO:0007669"/>
    <property type="project" value="TreeGrafter"/>
</dbReference>
<evidence type="ECO:0000256" key="1">
    <source>
        <dbReference type="ARBA" id="ARBA00022448"/>
    </source>
</evidence>
<dbReference type="Proteomes" id="UP000217257">
    <property type="component" value="Chromosome"/>
</dbReference>